<accession>A0AAW7JIZ6</accession>
<dbReference type="Pfam" id="PF01757">
    <property type="entry name" value="Acyl_transf_3"/>
    <property type="match status" value="1"/>
</dbReference>
<keyword evidence="1" id="KW-0812">Transmembrane</keyword>
<evidence type="ECO:0000313" key="5">
    <source>
        <dbReference type="Proteomes" id="UP001167831"/>
    </source>
</evidence>
<dbReference type="RefSeq" id="WP_289824575.1">
    <property type="nucleotide sequence ID" value="NZ_JAUEIE010000001.1"/>
</dbReference>
<feature type="transmembrane region" description="Helical" evidence="1">
    <location>
        <begin position="284"/>
        <end position="308"/>
    </location>
</feature>
<evidence type="ECO:0000313" key="6">
    <source>
        <dbReference type="Proteomes" id="UP001168478"/>
    </source>
</evidence>
<evidence type="ECO:0000313" key="4">
    <source>
        <dbReference type="EMBL" id="MDN0024328.1"/>
    </source>
</evidence>
<dbReference type="Proteomes" id="UP001168478">
    <property type="component" value="Unassembled WGS sequence"/>
</dbReference>
<dbReference type="EC" id="2.3.1.-" evidence="4"/>
<reference evidence="4" key="2">
    <citation type="submission" date="2023-08" db="EMBL/GenBank/DDBJ databases">
        <title>Identification and characterization of horizontal gene transfer across gut microbiota members of farm animals based on homology search.</title>
        <authorList>
            <person name="Schwarzerova J."/>
            <person name="Nykrynova M."/>
            <person name="Jureckova K."/>
            <person name="Cejkova D."/>
            <person name="Rychlik I."/>
        </authorList>
    </citation>
    <scope>NUCLEOTIDE SEQUENCE</scope>
    <source>
        <strain evidence="4">ET15</strain>
        <strain evidence="3">ET37</strain>
    </source>
</reference>
<keyword evidence="4" id="KW-0012">Acyltransferase</keyword>
<keyword evidence="5" id="KW-1185">Reference proteome</keyword>
<evidence type="ECO:0000256" key="1">
    <source>
        <dbReference type="SAM" id="Phobius"/>
    </source>
</evidence>
<feature type="transmembrane region" description="Helical" evidence="1">
    <location>
        <begin position="314"/>
        <end position="333"/>
    </location>
</feature>
<dbReference type="EMBL" id="JAUEIE010000001">
    <property type="protein sequence ID" value="MDN0021831.1"/>
    <property type="molecule type" value="Genomic_DNA"/>
</dbReference>
<dbReference type="GO" id="GO:0016020">
    <property type="term" value="C:membrane"/>
    <property type="evidence" value="ECO:0007669"/>
    <property type="project" value="TreeGrafter"/>
</dbReference>
<feature type="transmembrane region" description="Helical" evidence="1">
    <location>
        <begin position="197"/>
        <end position="216"/>
    </location>
</feature>
<organism evidence="4 6">
    <name type="scientific">Leyella lascolaii</name>
    <dbReference type="NCBI Taxonomy" id="1776379"/>
    <lineage>
        <taxon>Bacteria</taxon>
        <taxon>Pseudomonadati</taxon>
        <taxon>Bacteroidota</taxon>
        <taxon>Bacteroidia</taxon>
        <taxon>Bacteroidales</taxon>
        <taxon>Prevotellaceae</taxon>
        <taxon>Leyella</taxon>
    </lineage>
</organism>
<keyword evidence="4" id="KW-0808">Transferase</keyword>
<dbReference type="EMBL" id="JAUEIF010000001">
    <property type="protein sequence ID" value="MDN0024328.1"/>
    <property type="molecule type" value="Genomic_DNA"/>
</dbReference>
<dbReference type="GO" id="GO:0016747">
    <property type="term" value="F:acyltransferase activity, transferring groups other than amino-acyl groups"/>
    <property type="evidence" value="ECO:0007669"/>
    <property type="project" value="InterPro"/>
</dbReference>
<keyword evidence="1" id="KW-1133">Transmembrane helix</keyword>
<feature type="transmembrane region" description="Helical" evidence="1">
    <location>
        <begin position="29"/>
        <end position="46"/>
    </location>
</feature>
<evidence type="ECO:0000259" key="2">
    <source>
        <dbReference type="Pfam" id="PF01757"/>
    </source>
</evidence>
<name>A0AAW7JIZ6_9BACT</name>
<comment type="caution">
    <text evidence="4">The sequence shown here is derived from an EMBL/GenBank/DDBJ whole genome shotgun (WGS) entry which is preliminary data.</text>
</comment>
<dbReference type="PANTHER" id="PTHR23028:SF53">
    <property type="entry name" value="ACYL_TRANSF_3 DOMAIN-CONTAINING PROTEIN"/>
    <property type="match status" value="1"/>
</dbReference>
<proteinExistence type="predicted"/>
<dbReference type="Proteomes" id="UP001167831">
    <property type="component" value="Unassembled WGS sequence"/>
</dbReference>
<protein>
    <submittedName>
        <fullName evidence="4">Acyltransferase</fullName>
        <ecNumber evidence="4">2.3.1.-</ecNumber>
    </submittedName>
</protein>
<dbReference type="InterPro" id="IPR050879">
    <property type="entry name" value="Acyltransferase_3"/>
</dbReference>
<feature type="transmembrane region" description="Helical" evidence="1">
    <location>
        <begin position="228"/>
        <end position="245"/>
    </location>
</feature>
<feature type="transmembrane region" description="Helical" evidence="1">
    <location>
        <begin position="251"/>
        <end position="272"/>
    </location>
</feature>
<feature type="transmembrane region" description="Helical" evidence="1">
    <location>
        <begin position="141"/>
        <end position="160"/>
    </location>
</feature>
<dbReference type="AlphaFoldDB" id="A0AAW7JIZ6"/>
<reference evidence="4" key="1">
    <citation type="submission" date="2023-06" db="EMBL/GenBank/DDBJ databases">
        <authorList>
            <person name="Zeman M."/>
            <person name="Kubasova T."/>
            <person name="Jahodarova E."/>
            <person name="Nykrynova M."/>
            <person name="Rychlik I."/>
        </authorList>
    </citation>
    <scope>NUCLEOTIDE SEQUENCE</scope>
    <source>
        <strain evidence="4">ET15</strain>
        <strain evidence="3">ET37</strain>
    </source>
</reference>
<feature type="transmembrane region" description="Helical" evidence="1">
    <location>
        <begin position="167"/>
        <end position="185"/>
    </location>
</feature>
<feature type="transmembrane region" description="Helical" evidence="1">
    <location>
        <begin position="61"/>
        <end position="79"/>
    </location>
</feature>
<gene>
    <name evidence="3" type="ORF">QVN81_02155</name>
    <name evidence="4" type="ORF">QVN84_02150</name>
</gene>
<evidence type="ECO:0000313" key="3">
    <source>
        <dbReference type="EMBL" id="MDN0021831.1"/>
    </source>
</evidence>
<dbReference type="InterPro" id="IPR002656">
    <property type="entry name" value="Acyl_transf_3_dom"/>
</dbReference>
<dbReference type="PANTHER" id="PTHR23028">
    <property type="entry name" value="ACETYLTRANSFERASE"/>
    <property type="match status" value="1"/>
</dbReference>
<sequence>MNTGKNGGLKTAGKDGGGIPLADISRFRGELMGLAMLFIILFHVWVRRDDPFYGLHRCGNVGVDMFLFLSGVGLWFAWTRHPDTRLFYARRFARIFPAWLVMACLFYVPDFLGNGRYSSSLADLIGDVTLNLGFWEHDELTFWYIPAIMALYIAAPPYMWLVSRLPVYRWLPVLMVVWCVAVQWVEPLHSAVGHIEIFWSRVPVFFLGINAGQLVMERRRLQKGSMPLLLVAFGMTFGTCLYLEQELHGRFPLFVERMIYIPLTFTTVLLLARMLRRTPGWMNAALRTVGALSLECYLIHSNFVLVHIHHMHLGYWQTFLLTTAITVPAAWLLQRMVSPVVRMLTPAKGGQHT</sequence>
<dbReference type="GO" id="GO:0000271">
    <property type="term" value="P:polysaccharide biosynthetic process"/>
    <property type="evidence" value="ECO:0007669"/>
    <property type="project" value="TreeGrafter"/>
</dbReference>
<keyword evidence="1" id="KW-0472">Membrane</keyword>
<feature type="transmembrane region" description="Helical" evidence="1">
    <location>
        <begin position="91"/>
        <end position="108"/>
    </location>
</feature>
<feature type="domain" description="Acyltransferase 3" evidence="2">
    <location>
        <begin position="33"/>
        <end position="333"/>
    </location>
</feature>